<protein>
    <submittedName>
        <fullName evidence="1">Uncharacterized protein</fullName>
    </submittedName>
</protein>
<comment type="caution">
    <text evidence="1">The sequence shown here is derived from an EMBL/GenBank/DDBJ whole genome shotgun (WGS) entry which is preliminary data.</text>
</comment>
<dbReference type="AlphaFoldDB" id="A0A4Y2AVT6"/>
<dbReference type="EMBL" id="BGPR01000034">
    <property type="protein sequence ID" value="GBL83838.1"/>
    <property type="molecule type" value="Genomic_DNA"/>
</dbReference>
<gene>
    <name evidence="1" type="ORF">AVEN_132712_1</name>
</gene>
<evidence type="ECO:0000313" key="2">
    <source>
        <dbReference type="Proteomes" id="UP000499080"/>
    </source>
</evidence>
<accession>A0A4Y2AVT6</accession>
<sequence>MFTHSTPSSLMEIRSGSGLLVQLCHLEEGFFHFVCRRKMVKGLRIEVLRLALPIRVLIPFLAPRPAVNRPGVKVGVKAPNAFTKAVSTTAMSQVTEL</sequence>
<proteinExistence type="predicted"/>
<dbReference type="Proteomes" id="UP000499080">
    <property type="component" value="Unassembled WGS sequence"/>
</dbReference>
<evidence type="ECO:0000313" key="1">
    <source>
        <dbReference type="EMBL" id="GBL83838.1"/>
    </source>
</evidence>
<organism evidence="1 2">
    <name type="scientific">Araneus ventricosus</name>
    <name type="common">Orbweaver spider</name>
    <name type="synonym">Epeira ventricosa</name>
    <dbReference type="NCBI Taxonomy" id="182803"/>
    <lineage>
        <taxon>Eukaryota</taxon>
        <taxon>Metazoa</taxon>
        <taxon>Ecdysozoa</taxon>
        <taxon>Arthropoda</taxon>
        <taxon>Chelicerata</taxon>
        <taxon>Arachnida</taxon>
        <taxon>Araneae</taxon>
        <taxon>Araneomorphae</taxon>
        <taxon>Entelegynae</taxon>
        <taxon>Araneoidea</taxon>
        <taxon>Araneidae</taxon>
        <taxon>Araneus</taxon>
    </lineage>
</organism>
<reference evidence="1 2" key="1">
    <citation type="journal article" date="2019" name="Sci. Rep.">
        <title>Orb-weaving spider Araneus ventricosus genome elucidates the spidroin gene catalogue.</title>
        <authorList>
            <person name="Kono N."/>
            <person name="Nakamura H."/>
            <person name="Ohtoshi R."/>
            <person name="Moran D.A.P."/>
            <person name="Shinohara A."/>
            <person name="Yoshida Y."/>
            <person name="Fujiwara M."/>
            <person name="Mori M."/>
            <person name="Tomita M."/>
            <person name="Arakawa K."/>
        </authorList>
    </citation>
    <scope>NUCLEOTIDE SEQUENCE [LARGE SCALE GENOMIC DNA]</scope>
</reference>
<keyword evidence="2" id="KW-1185">Reference proteome</keyword>
<name>A0A4Y2AVT6_ARAVE</name>